<dbReference type="SUPFAM" id="SSF142906">
    <property type="entry name" value="YjbR-like"/>
    <property type="match status" value="1"/>
</dbReference>
<keyword evidence="2" id="KW-0238">DNA-binding</keyword>
<dbReference type="InterPro" id="IPR058532">
    <property type="entry name" value="YjbR/MT2646/Rv2570-like"/>
</dbReference>
<accession>A0ABT3NT80</accession>
<comment type="caution">
    <text evidence="2">The sequence shown here is derived from an EMBL/GenBank/DDBJ whole genome shotgun (WGS) entry which is preliminary data.</text>
</comment>
<dbReference type="RefSeq" id="WP_301589257.1">
    <property type="nucleotide sequence ID" value="NZ_JAPFQI010000003.1"/>
</dbReference>
<keyword evidence="3" id="KW-1185">Reference proteome</keyword>
<feature type="region of interest" description="Disordered" evidence="1">
    <location>
        <begin position="100"/>
        <end position="125"/>
    </location>
</feature>
<proteinExistence type="predicted"/>
<organism evidence="2 3">
    <name type="scientific">Sabulicella glaciei</name>
    <dbReference type="NCBI Taxonomy" id="2984948"/>
    <lineage>
        <taxon>Bacteria</taxon>
        <taxon>Pseudomonadati</taxon>
        <taxon>Pseudomonadota</taxon>
        <taxon>Alphaproteobacteria</taxon>
        <taxon>Acetobacterales</taxon>
        <taxon>Acetobacteraceae</taxon>
        <taxon>Sabulicella</taxon>
    </lineage>
</organism>
<protein>
    <submittedName>
        <fullName evidence="2">MmcQ/YjbR family DNA-binding protein</fullName>
    </submittedName>
</protein>
<dbReference type="InterPro" id="IPR038056">
    <property type="entry name" value="YjbR-like_sf"/>
</dbReference>
<dbReference type="GO" id="GO:0003677">
    <property type="term" value="F:DNA binding"/>
    <property type="evidence" value="ECO:0007669"/>
    <property type="project" value="UniProtKB-KW"/>
</dbReference>
<gene>
    <name evidence="2" type="ORF">OF850_06995</name>
</gene>
<dbReference type="Pfam" id="PF04237">
    <property type="entry name" value="YjbR"/>
    <property type="match status" value="1"/>
</dbReference>
<sequence length="125" mass="13980">MTRARQLALALPGASEAPHWHRIAFRTPRKTFATLDEAARDINLMFSQDLRDFFCEREPHVFAPLAGGWGRMGITRCNLDAVEETSLVAALEASHALAVPLPRRRPAPRKAPRTQDPTAEARRRG</sequence>
<reference evidence="2 3" key="1">
    <citation type="submission" date="2022-10" db="EMBL/GenBank/DDBJ databases">
        <title>Roseococcus glaciei nov., sp. nov., isolated from glacier.</title>
        <authorList>
            <person name="Liu Q."/>
            <person name="Xin Y.-H."/>
        </authorList>
    </citation>
    <scope>NUCLEOTIDE SEQUENCE [LARGE SCALE GENOMIC DNA]</scope>
    <source>
        <strain evidence="2 3">MDT2-1-1</strain>
    </source>
</reference>
<name>A0ABT3NT80_9PROT</name>
<evidence type="ECO:0000256" key="1">
    <source>
        <dbReference type="SAM" id="MobiDB-lite"/>
    </source>
</evidence>
<evidence type="ECO:0000313" key="2">
    <source>
        <dbReference type="EMBL" id="MCW8085366.1"/>
    </source>
</evidence>
<dbReference type="Proteomes" id="UP001526430">
    <property type="component" value="Unassembled WGS sequence"/>
</dbReference>
<feature type="compositionally biased region" description="Basic residues" evidence="1">
    <location>
        <begin position="102"/>
        <end position="112"/>
    </location>
</feature>
<dbReference type="EMBL" id="JAPFQI010000003">
    <property type="protein sequence ID" value="MCW8085366.1"/>
    <property type="molecule type" value="Genomic_DNA"/>
</dbReference>
<evidence type="ECO:0000313" key="3">
    <source>
        <dbReference type="Proteomes" id="UP001526430"/>
    </source>
</evidence>